<evidence type="ECO:0000313" key="2">
    <source>
        <dbReference type="EMBL" id="KAK3904180.1"/>
    </source>
</evidence>
<comment type="caution">
    <text evidence="2">The sequence shown here is derived from an EMBL/GenBank/DDBJ whole genome shotgun (WGS) entry which is preliminary data.</text>
</comment>
<dbReference type="EMBL" id="MU855410">
    <property type="protein sequence ID" value="KAK3904180.1"/>
    <property type="molecule type" value="Genomic_DNA"/>
</dbReference>
<feature type="region of interest" description="Disordered" evidence="1">
    <location>
        <begin position="253"/>
        <end position="279"/>
    </location>
</feature>
<organism evidence="2 3">
    <name type="scientific">Staphylotrichum tortipilum</name>
    <dbReference type="NCBI Taxonomy" id="2831512"/>
    <lineage>
        <taxon>Eukaryota</taxon>
        <taxon>Fungi</taxon>
        <taxon>Dikarya</taxon>
        <taxon>Ascomycota</taxon>
        <taxon>Pezizomycotina</taxon>
        <taxon>Sordariomycetes</taxon>
        <taxon>Sordariomycetidae</taxon>
        <taxon>Sordariales</taxon>
        <taxon>Chaetomiaceae</taxon>
        <taxon>Staphylotrichum</taxon>
    </lineage>
</organism>
<evidence type="ECO:0000313" key="3">
    <source>
        <dbReference type="Proteomes" id="UP001303889"/>
    </source>
</evidence>
<reference evidence="2" key="1">
    <citation type="journal article" date="2023" name="Mol. Phylogenet. Evol.">
        <title>Genome-scale phylogeny and comparative genomics of the fungal order Sordariales.</title>
        <authorList>
            <person name="Hensen N."/>
            <person name="Bonometti L."/>
            <person name="Westerberg I."/>
            <person name="Brannstrom I.O."/>
            <person name="Guillou S."/>
            <person name="Cros-Aarteil S."/>
            <person name="Calhoun S."/>
            <person name="Haridas S."/>
            <person name="Kuo A."/>
            <person name="Mondo S."/>
            <person name="Pangilinan J."/>
            <person name="Riley R."/>
            <person name="LaButti K."/>
            <person name="Andreopoulos B."/>
            <person name="Lipzen A."/>
            <person name="Chen C."/>
            <person name="Yan M."/>
            <person name="Daum C."/>
            <person name="Ng V."/>
            <person name="Clum A."/>
            <person name="Steindorff A."/>
            <person name="Ohm R.A."/>
            <person name="Martin F."/>
            <person name="Silar P."/>
            <person name="Natvig D.O."/>
            <person name="Lalanne C."/>
            <person name="Gautier V."/>
            <person name="Ament-Velasquez S.L."/>
            <person name="Kruys A."/>
            <person name="Hutchinson M.I."/>
            <person name="Powell A.J."/>
            <person name="Barry K."/>
            <person name="Miller A.N."/>
            <person name="Grigoriev I.V."/>
            <person name="Debuchy R."/>
            <person name="Gladieux P."/>
            <person name="Hiltunen Thoren M."/>
            <person name="Johannesson H."/>
        </authorList>
    </citation>
    <scope>NUCLEOTIDE SEQUENCE</scope>
    <source>
        <strain evidence="2">CBS 103.79</strain>
    </source>
</reference>
<evidence type="ECO:0000256" key="1">
    <source>
        <dbReference type="SAM" id="MobiDB-lite"/>
    </source>
</evidence>
<name>A0AAN6MNH9_9PEZI</name>
<gene>
    <name evidence="2" type="ORF">C8A05DRAFT_32067</name>
</gene>
<dbReference type="Proteomes" id="UP001303889">
    <property type="component" value="Unassembled WGS sequence"/>
</dbReference>
<reference evidence="2" key="2">
    <citation type="submission" date="2023-05" db="EMBL/GenBank/DDBJ databases">
        <authorList>
            <consortium name="Lawrence Berkeley National Laboratory"/>
            <person name="Steindorff A."/>
            <person name="Hensen N."/>
            <person name="Bonometti L."/>
            <person name="Westerberg I."/>
            <person name="Brannstrom I.O."/>
            <person name="Guillou S."/>
            <person name="Cros-Aarteil S."/>
            <person name="Calhoun S."/>
            <person name="Haridas S."/>
            <person name="Kuo A."/>
            <person name="Mondo S."/>
            <person name="Pangilinan J."/>
            <person name="Riley R."/>
            <person name="Labutti K."/>
            <person name="Andreopoulos B."/>
            <person name="Lipzen A."/>
            <person name="Chen C."/>
            <person name="Yanf M."/>
            <person name="Daum C."/>
            <person name="Ng V."/>
            <person name="Clum A."/>
            <person name="Ohm R."/>
            <person name="Martin F."/>
            <person name="Silar P."/>
            <person name="Natvig D."/>
            <person name="Lalanne C."/>
            <person name="Gautier V."/>
            <person name="Ament-Velasquez S.L."/>
            <person name="Kruys A."/>
            <person name="Hutchinson M.I."/>
            <person name="Powell A.J."/>
            <person name="Barry K."/>
            <person name="Miller A.N."/>
            <person name="Grigoriev I.V."/>
            <person name="Debuchy R."/>
            <person name="Gladieux P."/>
            <person name="Thoren M.H."/>
            <person name="Johannesson H."/>
        </authorList>
    </citation>
    <scope>NUCLEOTIDE SEQUENCE</scope>
    <source>
        <strain evidence="2">CBS 103.79</strain>
    </source>
</reference>
<proteinExistence type="predicted"/>
<keyword evidence="3" id="KW-1185">Reference proteome</keyword>
<feature type="compositionally biased region" description="Polar residues" evidence="1">
    <location>
        <begin position="270"/>
        <end position="279"/>
    </location>
</feature>
<accession>A0AAN6MNH9</accession>
<protein>
    <submittedName>
        <fullName evidence="2">Uncharacterized protein</fullName>
    </submittedName>
</protein>
<dbReference type="AlphaFoldDB" id="A0AAN6MNH9"/>
<sequence>MPLNIDISDKNNCTVCGGETDESRIRCRCGDGFYCSRACRKNPDAIAADECVIVNQLPLKTRPTPHHRRALLIQSREPKFTFIWVEVKGSKLVIDEDAIDEHFAPLAWIDREESKPVYKRLLGRSNTKASTEKPKVWLDIAALNPSTNNKFARMMGHGIAIGFASNTLDGKSSEPVWRRNIGLSDGETVGDRLIWPGPVIFFGYGYDMSDYIKVDASAPSTVEHGDEATMSKLEIWNELQQLRWGEDGEWQPVAAEAPPPLKSSSKSTSWANEPLTTRRPNPSNKVWRWKIKPTGTSMKILDILHRDFHFIVNYLAATQLNPLPTIPDIFLTPTKANHICLHLTDPTLPAYNPKLWGPPPSPPTKGPAPALIVTNFSIPDWPTPCSPLAGAFAVGLRFVVRYGMDVNPPFRGVLSPPAAHGRLHDLLWSLDMRDGDLDGQLALFGPTPTCDSIVVAHARPVPLAQPHVAALMKYLSFTDPVDWGRDGPKGFERYWGTYVKFMMGQMGMDQVRTMERYGNGFADPYEREDELSMDEVPSSSHGCVLEETIFMHMSLTGIEAMPVEKQREMRETRAKILKTISMYRKAGGRFLIGTGEAMGGGLKF</sequence>